<reference evidence="2" key="1">
    <citation type="submission" date="2021-03" db="EMBL/GenBank/DDBJ databases">
        <title>Draft genome sequence of rust myrtle Austropuccinia psidii MF-1, a brazilian biotype.</title>
        <authorList>
            <person name="Quecine M.C."/>
            <person name="Pachon D.M.R."/>
            <person name="Bonatelli M.L."/>
            <person name="Correr F.H."/>
            <person name="Franceschini L.M."/>
            <person name="Leite T.F."/>
            <person name="Margarido G.R.A."/>
            <person name="Almeida C.A."/>
            <person name="Ferrarezi J.A."/>
            <person name="Labate C.A."/>
        </authorList>
    </citation>
    <scope>NUCLEOTIDE SEQUENCE</scope>
    <source>
        <strain evidence="2">MF-1</strain>
    </source>
</reference>
<name>A0A9Q3Q1Z3_9BASI</name>
<organism evidence="2 3">
    <name type="scientific">Austropuccinia psidii MF-1</name>
    <dbReference type="NCBI Taxonomy" id="1389203"/>
    <lineage>
        <taxon>Eukaryota</taxon>
        <taxon>Fungi</taxon>
        <taxon>Dikarya</taxon>
        <taxon>Basidiomycota</taxon>
        <taxon>Pucciniomycotina</taxon>
        <taxon>Pucciniomycetes</taxon>
        <taxon>Pucciniales</taxon>
        <taxon>Sphaerophragmiaceae</taxon>
        <taxon>Austropuccinia</taxon>
    </lineage>
</organism>
<keyword evidence="3" id="KW-1185">Reference proteome</keyword>
<feature type="region of interest" description="Disordered" evidence="1">
    <location>
        <begin position="79"/>
        <end position="147"/>
    </location>
</feature>
<dbReference type="Proteomes" id="UP000765509">
    <property type="component" value="Unassembled WGS sequence"/>
</dbReference>
<evidence type="ECO:0000313" key="3">
    <source>
        <dbReference type="Proteomes" id="UP000765509"/>
    </source>
</evidence>
<proteinExistence type="predicted"/>
<dbReference type="AlphaFoldDB" id="A0A9Q3Q1Z3"/>
<evidence type="ECO:0000313" key="2">
    <source>
        <dbReference type="EMBL" id="MBW0582483.1"/>
    </source>
</evidence>
<feature type="compositionally biased region" description="Polar residues" evidence="1">
    <location>
        <begin position="121"/>
        <end position="142"/>
    </location>
</feature>
<feature type="compositionally biased region" description="Polar residues" evidence="1">
    <location>
        <begin position="103"/>
        <end position="114"/>
    </location>
</feature>
<protein>
    <submittedName>
        <fullName evidence="2">Uncharacterized protein</fullName>
    </submittedName>
</protein>
<comment type="caution">
    <text evidence="2">The sequence shown here is derived from an EMBL/GenBank/DDBJ whole genome shotgun (WGS) entry which is preliminary data.</text>
</comment>
<sequence length="164" mass="17658">MSSNLTSICDSNHSDSPPYILYGPGVFHNLRKLSEESMALIKIYEINKTYHGFKPVRGPRGANSATLAKETPLRPTIISQKIPEDYGAASRRVKAPVDEPPTSDATSGHSNLTGSRMRGVQQWTNTSSSWANTGGTINPQGNPNGGVPEVVILATRKDGRLGKL</sequence>
<gene>
    <name evidence="2" type="ORF">O181_122198</name>
</gene>
<dbReference type="EMBL" id="AVOT02112574">
    <property type="protein sequence ID" value="MBW0582483.1"/>
    <property type="molecule type" value="Genomic_DNA"/>
</dbReference>
<accession>A0A9Q3Q1Z3</accession>
<evidence type="ECO:0000256" key="1">
    <source>
        <dbReference type="SAM" id="MobiDB-lite"/>
    </source>
</evidence>